<accession>A0A369T651</accession>
<dbReference type="PROSITE" id="PS50263">
    <property type="entry name" value="CN_HYDROLASE"/>
    <property type="match status" value="1"/>
</dbReference>
<protein>
    <submittedName>
        <fullName evidence="3">Carbon-nitrogen hydrolase family protein</fullName>
    </submittedName>
</protein>
<dbReference type="GO" id="GO:0016787">
    <property type="term" value="F:hydrolase activity"/>
    <property type="evidence" value="ECO:0007669"/>
    <property type="project" value="UniProtKB-KW"/>
</dbReference>
<reference evidence="3 4" key="1">
    <citation type="submission" date="2018-07" db="EMBL/GenBank/DDBJ databases">
        <title>Venubactetium sediminum gen. nov., sp. nov., isolated from a marine solar saltern.</title>
        <authorList>
            <person name="Wang S."/>
        </authorList>
    </citation>
    <scope>NUCLEOTIDE SEQUENCE [LARGE SCALE GENOMIC DNA]</scope>
    <source>
        <strain evidence="3 4">WD2A32</strain>
    </source>
</reference>
<gene>
    <name evidence="3" type="ORF">DRB17_16530</name>
</gene>
<dbReference type="AlphaFoldDB" id="A0A369T651"/>
<dbReference type="PANTHER" id="PTHR23088:SF27">
    <property type="entry name" value="DEAMINATED GLUTATHIONE AMIDASE"/>
    <property type="match status" value="1"/>
</dbReference>
<proteinExistence type="predicted"/>
<dbReference type="Proteomes" id="UP000253941">
    <property type="component" value="Unassembled WGS sequence"/>
</dbReference>
<dbReference type="InterPro" id="IPR036526">
    <property type="entry name" value="C-N_Hydrolase_sf"/>
</dbReference>
<keyword evidence="3" id="KW-0378">Hydrolase</keyword>
<organism evidence="3 4">
    <name type="scientific">Ferruginivarius sediminum</name>
    <dbReference type="NCBI Taxonomy" id="2661937"/>
    <lineage>
        <taxon>Bacteria</taxon>
        <taxon>Pseudomonadati</taxon>
        <taxon>Pseudomonadota</taxon>
        <taxon>Alphaproteobacteria</taxon>
        <taxon>Rhodospirillales</taxon>
        <taxon>Rhodospirillaceae</taxon>
        <taxon>Ferruginivarius</taxon>
    </lineage>
</organism>
<dbReference type="InterPro" id="IPR003010">
    <property type="entry name" value="C-N_Hydrolase"/>
</dbReference>
<comment type="caution">
    <text evidence="3">The sequence shown here is derived from an EMBL/GenBank/DDBJ whole genome shotgun (WGS) entry which is preliminary data.</text>
</comment>
<keyword evidence="4" id="KW-1185">Reference proteome</keyword>
<dbReference type="PANTHER" id="PTHR23088">
    <property type="entry name" value="NITRILASE-RELATED"/>
    <property type="match status" value="1"/>
</dbReference>
<evidence type="ECO:0000313" key="4">
    <source>
        <dbReference type="Proteomes" id="UP000253941"/>
    </source>
</evidence>
<evidence type="ECO:0000259" key="2">
    <source>
        <dbReference type="PROSITE" id="PS50263"/>
    </source>
</evidence>
<dbReference type="CDD" id="cd07197">
    <property type="entry name" value="nitrilase"/>
    <property type="match status" value="1"/>
</dbReference>
<dbReference type="RefSeq" id="WP_114583329.1">
    <property type="nucleotide sequence ID" value="NZ_QPMH01000020.1"/>
</dbReference>
<evidence type="ECO:0000313" key="3">
    <source>
        <dbReference type="EMBL" id="RDD60801.1"/>
    </source>
</evidence>
<feature type="compositionally biased region" description="Basic and acidic residues" evidence="1">
    <location>
        <begin position="253"/>
        <end position="267"/>
    </location>
</feature>
<evidence type="ECO:0000256" key="1">
    <source>
        <dbReference type="SAM" id="MobiDB-lite"/>
    </source>
</evidence>
<dbReference type="SUPFAM" id="SSF56317">
    <property type="entry name" value="Carbon-nitrogen hydrolase"/>
    <property type="match status" value="1"/>
</dbReference>
<sequence>MHILAAQVEVPAVTTARERDAWVTELCGRLSASLNANTADLVVLPELTTIDYGLASFGELAELAETLDGPSTQAFGALARETGAWVTFGMPRADGDTFRISQVFVGPDGEPRGHYDKLHLVGFGDIRETRFFSPGNHLAVFEIAGMRVAPVICYDFRFSGLFDRLCRELGVELVLHPVAFARDDTFASWHAFAVARALEWQVHVLSLNRAGANFGRSIYVPPWVDQATSTTVFGDRESLVRLDIAKTAIDESRRDHPLQTDRRHDYSKIPVES</sequence>
<name>A0A369T651_9PROT</name>
<feature type="domain" description="CN hydrolase" evidence="2">
    <location>
        <begin position="1"/>
        <end position="246"/>
    </location>
</feature>
<dbReference type="Gene3D" id="3.60.110.10">
    <property type="entry name" value="Carbon-nitrogen hydrolase"/>
    <property type="match status" value="1"/>
</dbReference>
<dbReference type="EMBL" id="QPMH01000020">
    <property type="protein sequence ID" value="RDD60801.1"/>
    <property type="molecule type" value="Genomic_DNA"/>
</dbReference>
<feature type="region of interest" description="Disordered" evidence="1">
    <location>
        <begin position="253"/>
        <end position="273"/>
    </location>
</feature>
<dbReference type="Pfam" id="PF00795">
    <property type="entry name" value="CN_hydrolase"/>
    <property type="match status" value="1"/>
</dbReference>